<name>A0A811KDH0_9BILA</name>
<sequence length="615" mass="69022">MSEYTVMDMLYADYVVIVLYAVLALTGLIGNFWVMMTVSNQLFGTFVFSPQIKECPIRRQKMGRGITGVQSSACIYLLMLSVVDLISFVPVPLLAVDILENRWPYGINVCKLLYTCEAVNKSLSPLILTALSVDRYIAVCRPTFMWMRRSRFACLVIFVCSMISFLFILPVTAQATVSVIADFKGDEHRKCVVQMSRTFDLLQSVTCYVLPLVFICSVYVAILRRLYEHTRRSSMATKTTISLSRVVKCSVMVVAFYFICWTPYWGMRILSLFAEDAPVPPPTYDLDVPTNPLQYPQYSSSENHTDQMVIPYANDAELNEYTDFTHIMLLMYLVHALPYTQSAFNWLFYAFLNKNLRQTHKFPAGTRSALTSTPIENGNGNLSFGTGTPIWKNIQNMGVYLKSNGLDPSHSLLKLSPFKSKRIRSRSTTCLESLPDTHRLKDQSGLDHSHLSTPLNSPRCASTGNCSPVKSNFLTVNPRSKFLNAEAQYFELASDASDASGNSRTPFCRRAVSERRCTEPIEGRSTIGICKTAPDCGMFVNDVYVGPVSTDEYTMPMQTKLGSPLSSMNTLPTTDSSPLVQHTSILKPPDVRTNLIPPQENASQTATDFHQVEWL</sequence>
<dbReference type="PRINTS" id="PR00237">
    <property type="entry name" value="GPCRRHODOPSN"/>
</dbReference>
<dbReference type="PANTHER" id="PTHR24229:SF84">
    <property type="entry name" value="G-PROTEIN COUPLED RECEPTORS FAMILY 1 PROFILE DOMAIN-CONTAINING PROTEIN"/>
    <property type="match status" value="1"/>
</dbReference>
<keyword evidence="2" id="KW-1003">Cell membrane</keyword>
<feature type="transmembrane region" description="Helical" evidence="9">
    <location>
        <begin position="201"/>
        <end position="222"/>
    </location>
</feature>
<dbReference type="PROSITE" id="PS50262">
    <property type="entry name" value="G_PROTEIN_RECEP_F1_2"/>
    <property type="match status" value="1"/>
</dbReference>
<protein>
    <recommendedName>
        <fullName evidence="10">G-protein coupled receptors family 1 profile domain-containing protein</fullName>
    </recommendedName>
</protein>
<dbReference type="Pfam" id="PF00001">
    <property type="entry name" value="7tm_1"/>
    <property type="match status" value="1"/>
</dbReference>
<proteinExistence type="predicted"/>
<dbReference type="Proteomes" id="UP000614601">
    <property type="component" value="Unassembled WGS sequence"/>
</dbReference>
<dbReference type="EMBL" id="CAJFCW020000003">
    <property type="protein sequence ID" value="CAG9102646.1"/>
    <property type="molecule type" value="Genomic_DNA"/>
</dbReference>
<feature type="transmembrane region" description="Helical" evidence="9">
    <location>
        <begin position="12"/>
        <end position="34"/>
    </location>
</feature>
<evidence type="ECO:0000259" key="10">
    <source>
        <dbReference type="PROSITE" id="PS50262"/>
    </source>
</evidence>
<dbReference type="GO" id="GO:0043005">
    <property type="term" value="C:neuron projection"/>
    <property type="evidence" value="ECO:0007669"/>
    <property type="project" value="TreeGrafter"/>
</dbReference>
<keyword evidence="12" id="KW-1185">Reference proteome</keyword>
<keyword evidence="8" id="KW-0807">Transducer</keyword>
<keyword evidence="4 9" id="KW-1133">Transmembrane helix</keyword>
<evidence type="ECO:0000313" key="11">
    <source>
        <dbReference type="EMBL" id="CAD5214378.1"/>
    </source>
</evidence>
<dbReference type="AlphaFoldDB" id="A0A811KDH0"/>
<dbReference type="Proteomes" id="UP000783686">
    <property type="component" value="Unassembled WGS sequence"/>
</dbReference>
<keyword evidence="6 9" id="KW-0472">Membrane</keyword>
<evidence type="ECO:0000256" key="1">
    <source>
        <dbReference type="ARBA" id="ARBA00004651"/>
    </source>
</evidence>
<comment type="caution">
    <text evidence="11">The sequence shown here is derived from an EMBL/GenBank/DDBJ whole genome shotgun (WGS) entry which is preliminary data.</text>
</comment>
<dbReference type="PANTHER" id="PTHR24229">
    <property type="entry name" value="NEUROPEPTIDES RECEPTOR"/>
    <property type="match status" value="1"/>
</dbReference>
<feature type="transmembrane region" description="Helical" evidence="9">
    <location>
        <begin position="243"/>
        <end position="264"/>
    </location>
</feature>
<dbReference type="SUPFAM" id="SSF81321">
    <property type="entry name" value="Family A G protein-coupled receptor-like"/>
    <property type="match status" value="1"/>
</dbReference>
<evidence type="ECO:0000256" key="4">
    <source>
        <dbReference type="ARBA" id="ARBA00022989"/>
    </source>
</evidence>
<organism evidence="11 12">
    <name type="scientific">Bursaphelenchus okinawaensis</name>
    <dbReference type="NCBI Taxonomy" id="465554"/>
    <lineage>
        <taxon>Eukaryota</taxon>
        <taxon>Metazoa</taxon>
        <taxon>Ecdysozoa</taxon>
        <taxon>Nematoda</taxon>
        <taxon>Chromadorea</taxon>
        <taxon>Rhabditida</taxon>
        <taxon>Tylenchina</taxon>
        <taxon>Tylenchomorpha</taxon>
        <taxon>Aphelenchoidea</taxon>
        <taxon>Aphelenchoididae</taxon>
        <taxon>Bursaphelenchus</taxon>
    </lineage>
</organism>
<comment type="subcellular location">
    <subcellularLocation>
        <location evidence="1">Cell membrane</location>
        <topology evidence="1">Multi-pass membrane protein</topology>
    </subcellularLocation>
</comment>
<reference evidence="11" key="1">
    <citation type="submission" date="2020-09" db="EMBL/GenBank/DDBJ databases">
        <authorList>
            <person name="Kikuchi T."/>
        </authorList>
    </citation>
    <scope>NUCLEOTIDE SEQUENCE</scope>
    <source>
        <strain evidence="11">SH1</strain>
    </source>
</reference>
<dbReference type="OrthoDB" id="6076970at2759"/>
<feature type="domain" description="G-protein coupled receptors family 1 profile" evidence="10">
    <location>
        <begin position="30"/>
        <end position="349"/>
    </location>
</feature>
<dbReference type="InterPro" id="IPR017452">
    <property type="entry name" value="GPCR_Rhodpsn_7TM"/>
</dbReference>
<dbReference type="GO" id="GO:0004930">
    <property type="term" value="F:G protein-coupled receptor activity"/>
    <property type="evidence" value="ECO:0007669"/>
    <property type="project" value="UniProtKB-KW"/>
</dbReference>
<feature type="transmembrane region" description="Helical" evidence="9">
    <location>
        <begin position="152"/>
        <end position="181"/>
    </location>
</feature>
<dbReference type="GO" id="GO:0042277">
    <property type="term" value="F:peptide binding"/>
    <property type="evidence" value="ECO:0007669"/>
    <property type="project" value="TreeGrafter"/>
</dbReference>
<accession>A0A811KDH0</accession>
<dbReference type="CDD" id="cd00637">
    <property type="entry name" value="7tm_classA_rhodopsin-like"/>
    <property type="match status" value="1"/>
</dbReference>
<feature type="transmembrane region" description="Helical" evidence="9">
    <location>
        <begin position="75"/>
        <end position="96"/>
    </location>
</feature>
<evidence type="ECO:0000256" key="7">
    <source>
        <dbReference type="ARBA" id="ARBA00023170"/>
    </source>
</evidence>
<dbReference type="InterPro" id="IPR000276">
    <property type="entry name" value="GPCR_Rhodpsn"/>
</dbReference>
<evidence type="ECO:0000256" key="5">
    <source>
        <dbReference type="ARBA" id="ARBA00023040"/>
    </source>
</evidence>
<evidence type="ECO:0000256" key="9">
    <source>
        <dbReference type="SAM" id="Phobius"/>
    </source>
</evidence>
<gene>
    <name evidence="11" type="ORF">BOKJ2_LOCUS5563</name>
</gene>
<dbReference type="Gene3D" id="1.20.1070.10">
    <property type="entry name" value="Rhodopsin 7-helix transmembrane proteins"/>
    <property type="match status" value="1"/>
</dbReference>
<keyword evidence="5" id="KW-0297">G-protein coupled receptor</keyword>
<dbReference type="GO" id="GO:0005886">
    <property type="term" value="C:plasma membrane"/>
    <property type="evidence" value="ECO:0007669"/>
    <property type="project" value="UniProtKB-SubCell"/>
</dbReference>
<evidence type="ECO:0000313" key="12">
    <source>
        <dbReference type="Proteomes" id="UP000614601"/>
    </source>
</evidence>
<evidence type="ECO:0000256" key="2">
    <source>
        <dbReference type="ARBA" id="ARBA00022475"/>
    </source>
</evidence>
<dbReference type="EMBL" id="CAJFDH010000003">
    <property type="protein sequence ID" value="CAD5214378.1"/>
    <property type="molecule type" value="Genomic_DNA"/>
</dbReference>
<keyword evidence="7" id="KW-0675">Receptor</keyword>
<evidence type="ECO:0000256" key="8">
    <source>
        <dbReference type="ARBA" id="ARBA00023224"/>
    </source>
</evidence>
<keyword evidence="3 9" id="KW-0812">Transmembrane</keyword>
<evidence type="ECO:0000256" key="3">
    <source>
        <dbReference type="ARBA" id="ARBA00022692"/>
    </source>
</evidence>
<evidence type="ECO:0000256" key="6">
    <source>
        <dbReference type="ARBA" id="ARBA00023136"/>
    </source>
</evidence>